<keyword evidence="4" id="KW-1185">Reference proteome</keyword>
<dbReference type="Proteomes" id="UP000184346">
    <property type="component" value="Unassembled WGS sequence"/>
</dbReference>
<dbReference type="EMBL" id="FQUJ01000006">
    <property type="protein sequence ID" value="SHE99324.1"/>
    <property type="molecule type" value="Genomic_DNA"/>
</dbReference>
<evidence type="ECO:0000313" key="3">
    <source>
        <dbReference type="EMBL" id="SHE99324.1"/>
    </source>
</evidence>
<feature type="domain" description="AntA/AntB antirepressor" evidence="2">
    <location>
        <begin position="99"/>
        <end position="133"/>
    </location>
</feature>
<dbReference type="InterPro" id="IPR013557">
    <property type="entry name" value="AntA/B_antirep"/>
</dbReference>
<dbReference type="RefSeq" id="WP_175546945.1">
    <property type="nucleotide sequence ID" value="NZ_FQUJ01000006.1"/>
</dbReference>
<feature type="domain" description="AntA/AntB antirepressor" evidence="2">
    <location>
        <begin position="18"/>
        <end position="58"/>
    </location>
</feature>
<feature type="region of interest" description="Disordered" evidence="1">
    <location>
        <begin position="69"/>
        <end position="107"/>
    </location>
</feature>
<feature type="compositionally biased region" description="Basic and acidic residues" evidence="1">
    <location>
        <begin position="74"/>
        <end position="85"/>
    </location>
</feature>
<dbReference type="STRING" id="1121942.SAMN02745148_01540"/>
<evidence type="ECO:0000259" key="2">
    <source>
        <dbReference type="Pfam" id="PF08346"/>
    </source>
</evidence>
<gene>
    <name evidence="3" type="ORF">SAMN02745148_01540</name>
</gene>
<name>A0A1M4Y0F6_9GAMM</name>
<accession>A0A1M4Y0F6</accession>
<sequence>MNSQLIPVFQSSGQQLLCNARDLHVFLEVGRDFSTWMKDRIDQYCFVEGEDYIVMNNFGSPDLANQKLSRRKPRFDSPDLGKTCEDEFSPDLGKTSEDEFSPDLAKTSKGGRPAIDYHLTMDMAKELAMIENNAMGRRVRRYFIQRERQAIELLEKQATEVQPIEQVKKRIKDNPKFHYLFLLQQQSRTLARELATCDNPNERFNTHCTLRQVNDCLGIPTEPLEKWHSPDTSQPLISNS</sequence>
<organism evidence="3 4">
    <name type="scientific">Modicisalibacter ilicicola DSM 19980</name>
    <dbReference type="NCBI Taxonomy" id="1121942"/>
    <lineage>
        <taxon>Bacteria</taxon>
        <taxon>Pseudomonadati</taxon>
        <taxon>Pseudomonadota</taxon>
        <taxon>Gammaproteobacteria</taxon>
        <taxon>Oceanospirillales</taxon>
        <taxon>Halomonadaceae</taxon>
        <taxon>Modicisalibacter</taxon>
    </lineage>
</organism>
<protein>
    <submittedName>
        <fullName evidence="3">Phage anti-repressor protein</fullName>
    </submittedName>
</protein>
<evidence type="ECO:0000256" key="1">
    <source>
        <dbReference type="SAM" id="MobiDB-lite"/>
    </source>
</evidence>
<dbReference type="AlphaFoldDB" id="A0A1M4Y0F6"/>
<dbReference type="Pfam" id="PF08346">
    <property type="entry name" value="AntA"/>
    <property type="match status" value="2"/>
</dbReference>
<proteinExistence type="predicted"/>
<reference evidence="3 4" key="1">
    <citation type="submission" date="2016-11" db="EMBL/GenBank/DDBJ databases">
        <authorList>
            <person name="Jaros S."/>
            <person name="Januszkiewicz K."/>
            <person name="Wedrychowicz H."/>
        </authorList>
    </citation>
    <scope>NUCLEOTIDE SEQUENCE [LARGE SCALE GENOMIC DNA]</scope>
    <source>
        <strain evidence="3 4">DSM 19980</strain>
    </source>
</reference>
<evidence type="ECO:0000313" key="4">
    <source>
        <dbReference type="Proteomes" id="UP000184346"/>
    </source>
</evidence>